<sequence>MLDRKLLMRACLWYDFKQKKSATESFRTLSEVFGDEALSKTQVWQWFKRFKSGDESLEDHDHGHQPQSVDNEILKQVVESDPTQTTRELAVQFQCSHTTIETHLHSIGKRIRYGKWVPHQLTDANKATRVATAGILLSRSKKSGFFDSIVTGDEKWIRYDNITRKPQWLSVGEPPIPTPKPDFHGKKVMLCVWWNSKGVVYFEILDPHQTVTADLYRHQLDHVDEALRRKGVDTTTTKLLHDNARPHVAKVTSQKIEELGWEVLPCRGSRSTTARLLINITIIETPRVLIKIN</sequence>
<dbReference type="GO" id="GO:0035861">
    <property type="term" value="C:site of double-strand break"/>
    <property type="evidence" value="ECO:0007669"/>
    <property type="project" value="TreeGrafter"/>
</dbReference>
<dbReference type="EMBL" id="PDUG01000004">
    <property type="protein sequence ID" value="PIC33382.1"/>
    <property type="molecule type" value="Genomic_DNA"/>
</dbReference>
<dbReference type="GO" id="GO:0044774">
    <property type="term" value="P:mitotic DNA integrity checkpoint signaling"/>
    <property type="evidence" value="ECO:0007669"/>
    <property type="project" value="TreeGrafter"/>
</dbReference>
<dbReference type="OrthoDB" id="616263at2759"/>
<evidence type="ECO:0000313" key="2">
    <source>
        <dbReference type="EMBL" id="PIC33382.1"/>
    </source>
</evidence>
<reference evidence="3" key="1">
    <citation type="submission" date="2017-10" db="EMBL/GenBank/DDBJ databases">
        <title>Rapid genome shrinkage in a self-fertile nematode reveals novel sperm competition proteins.</title>
        <authorList>
            <person name="Yin D."/>
            <person name="Schwarz E.M."/>
            <person name="Thomas C.G."/>
            <person name="Felde R.L."/>
            <person name="Korf I.F."/>
            <person name="Cutter A.D."/>
            <person name="Schartner C.M."/>
            <person name="Ralston E.J."/>
            <person name="Meyer B.J."/>
            <person name="Haag E.S."/>
        </authorList>
    </citation>
    <scope>NUCLEOTIDE SEQUENCE [LARGE SCALE GENOMIC DNA]</scope>
    <source>
        <strain evidence="3">JU1422</strain>
    </source>
</reference>
<dbReference type="Gene3D" id="1.10.10.10">
    <property type="entry name" value="Winged helix-like DNA-binding domain superfamily/Winged helix DNA-binding domain"/>
    <property type="match status" value="1"/>
</dbReference>
<dbReference type="GO" id="GO:0000793">
    <property type="term" value="C:condensed chromosome"/>
    <property type="evidence" value="ECO:0007669"/>
    <property type="project" value="TreeGrafter"/>
</dbReference>
<protein>
    <recommendedName>
        <fullName evidence="1">Mos1 transposase HTH domain-containing protein</fullName>
    </recommendedName>
</protein>
<dbReference type="PANTHER" id="PTHR46060:SF2">
    <property type="entry name" value="HISTONE-LYSINE N-METHYLTRANSFERASE SETMAR"/>
    <property type="match status" value="1"/>
</dbReference>
<dbReference type="GO" id="GO:0015074">
    <property type="term" value="P:DNA integration"/>
    <property type="evidence" value="ECO:0007669"/>
    <property type="project" value="TreeGrafter"/>
</dbReference>
<dbReference type="Proteomes" id="UP000230233">
    <property type="component" value="Chromosome IV"/>
</dbReference>
<dbReference type="AlphaFoldDB" id="A0A2G5U1G0"/>
<dbReference type="GO" id="GO:0003697">
    <property type="term" value="F:single-stranded DNA binding"/>
    <property type="evidence" value="ECO:0007669"/>
    <property type="project" value="TreeGrafter"/>
</dbReference>
<dbReference type="GO" id="GO:0003690">
    <property type="term" value="F:double-stranded DNA binding"/>
    <property type="evidence" value="ECO:0007669"/>
    <property type="project" value="TreeGrafter"/>
</dbReference>
<gene>
    <name evidence="2" type="primary">Cnig_chr_IV.g13382</name>
    <name evidence="2" type="ORF">B9Z55_013382</name>
</gene>
<evidence type="ECO:0000313" key="3">
    <source>
        <dbReference type="Proteomes" id="UP000230233"/>
    </source>
</evidence>
<dbReference type="InterPro" id="IPR041426">
    <property type="entry name" value="Mos1_HTH"/>
</dbReference>
<dbReference type="GO" id="GO:0000014">
    <property type="term" value="F:single-stranded DNA endodeoxyribonuclease activity"/>
    <property type="evidence" value="ECO:0007669"/>
    <property type="project" value="TreeGrafter"/>
</dbReference>
<dbReference type="STRING" id="1611254.A0A2G5U1G0"/>
<dbReference type="GO" id="GO:0006303">
    <property type="term" value="P:double-strand break repair via nonhomologous end joining"/>
    <property type="evidence" value="ECO:0007669"/>
    <property type="project" value="TreeGrafter"/>
</dbReference>
<dbReference type="GO" id="GO:0042800">
    <property type="term" value="F:histone H3K4 methyltransferase activity"/>
    <property type="evidence" value="ECO:0007669"/>
    <property type="project" value="TreeGrafter"/>
</dbReference>
<dbReference type="InterPro" id="IPR001888">
    <property type="entry name" value="Transposase_1"/>
</dbReference>
<dbReference type="InterPro" id="IPR052709">
    <property type="entry name" value="Transposase-MT_Hybrid"/>
</dbReference>
<dbReference type="Gene3D" id="1.10.10.1450">
    <property type="match status" value="1"/>
</dbReference>
<dbReference type="InterPro" id="IPR036397">
    <property type="entry name" value="RNaseH_sf"/>
</dbReference>
<accession>A0A2G5U1G0</accession>
<organism evidence="2 3">
    <name type="scientific">Caenorhabditis nigoni</name>
    <dbReference type="NCBI Taxonomy" id="1611254"/>
    <lineage>
        <taxon>Eukaryota</taxon>
        <taxon>Metazoa</taxon>
        <taxon>Ecdysozoa</taxon>
        <taxon>Nematoda</taxon>
        <taxon>Chromadorea</taxon>
        <taxon>Rhabditida</taxon>
        <taxon>Rhabditina</taxon>
        <taxon>Rhabditomorpha</taxon>
        <taxon>Rhabditoidea</taxon>
        <taxon>Rhabditidae</taxon>
        <taxon>Peloderinae</taxon>
        <taxon>Caenorhabditis</taxon>
    </lineage>
</organism>
<keyword evidence="3" id="KW-1185">Reference proteome</keyword>
<dbReference type="PANTHER" id="PTHR46060">
    <property type="entry name" value="MARINER MOS1 TRANSPOSASE-LIKE PROTEIN"/>
    <property type="match status" value="1"/>
</dbReference>
<dbReference type="Pfam" id="PF17906">
    <property type="entry name" value="HTH_48"/>
    <property type="match status" value="1"/>
</dbReference>
<dbReference type="Pfam" id="PF01359">
    <property type="entry name" value="Transposase_1"/>
    <property type="match status" value="1"/>
</dbReference>
<feature type="domain" description="Mos1 transposase HTH" evidence="1">
    <location>
        <begin position="8"/>
        <end position="54"/>
    </location>
</feature>
<dbReference type="GO" id="GO:0044547">
    <property type="term" value="F:DNA topoisomerase binding"/>
    <property type="evidence" value="ECO:0007669"/>
    <property type="project" value="TreeGrafter"/>
</dbReference>
<proteinExistence type="predicted"/>
<dbReference type="GO" id="GO:0031297">
    <property type="term" value="P:replication fork processing"/>
    <property type="evidence" value="ECO:0007669"/>
    <property type="project" value="TreeGrafter"/>
</dbReference>
<dbReference type="GO" id="GO:0000729">
    <property type="term" value="P:DNA double-strand break processing"/>
    <property type="evidence" value="ECO:0007669"/>
    <property type="project" value="TreeGrafter"/>
</dbReference>
<comment type="caution">
    <text evidence="2">The sequence shown here is derived from an EMBL/GenBank/DDBJ whole genome shotgun (WGS) entry which is preliminary data.</text>
</comment>
<dbReference type="GO" id="GO:0046975">
    <property type="term" value="F:histone H3K36 methyltransferase activity"/>
    <property type="evidence" value="ECO:0007669"/>
    <property type="project" value="TreeGrafter"/>
</dbReference>
<dbReference type="GO" id="GO:0005634">
    <property type="term" value="C:nucleus"/>
    <property type="evidence" value="ECO:0007669"/>
    <property type="project" value="TreeGrafter"/>
</dbReference>
<dbReference type="InterPro" id="IPR036388">
    <property type="entry name" value="WH-like_DNA-bd_sf"/>
</dbReference>
<name>A0A2G5U1G0_9PELO</name>
<evidence type="ECO:0000259" key="1">
    <source>
        <dbReference type="Pfam" id="PF17906"/>
    </source>
</evidence>
<dbReference type="Gene3D" id="3.30.420.10">
    <property type="entry name" value="Ribonuclease H-like superfamily/Ribonuclease H"/>
    <property type="match status" value="1"/>
</dbReference>